<evidence type="ECO:0000256" key="3">
    <source>
        <dbReference type="ARBA" id="ARBA00023002"/>
    </source>
</evidence>
<dbReference type="RefSeq" id="WP_133868837.1">
    <property type="nucleotide sequence ID" value="NZ_SOAU01000001.1"/>
</dbReference>
<name>A0A4R7I0S7_9ACTN</name>
<dbReference type="Proteomes" id="UP000294558">
    <property type="component" value="Unassembled WGS sequence"/>
</dbReference>
<reference evidence="6 7" key="1">
    <citation type="submission" date="2019-03" db="EMBL/GenBank/DDBJ databases">
        <title>Sequencing the genomes of 1000 actinobacteria strains.</title>
        <authorList>
            <person name="Klenk H.-P."/>
        </authorList>
    </citation>
    <scope>NUCLEOTIDE SEQUENCE [LARGE SCALE GENOMIC DNA]</scope>
    <source>
        <strain evidence="6 7">DSM 18936</strain>
    </source>
</reference>
<comment type="caution">
    <text evidence="6">The sequence shown here is derived from an EMBL/GenBank/DDBJ whole genome shotgun (WGS) entry which is preliminary data.</text>
</comment>
<evidence type="ECO:0000313" key="7">
    <source>
        <dbReference type="Proteomes" id="UP000294558"/>
    </source>
</evidence>
<dbReference type="Pfam" id="PF00296">
    <property type="entry name" value="Bac_luciferase"/>
    <property type="match status" value="1"/>
</dbReference>
<keyword evidence="1" id="KW-0285">Flavoprotein</keyword>
<evidence type="ECO:0000313" key="6">
    <source>
        <dbReference type="EMBL" id="TDT16459.1"/>
    </source>
</evidence>
<dbReference type="InterPro" id="IPR050172">
    <property type="entry name" value="SsuD_RutA_monooxygenase"/>
</dbReference>
<dbReference type="PANTHER" id="PTHR42847:SF8">
    <property type="entry name" value="CONSERVED PROTEIN"/>
    <property type="match status" value="1"/>
</dbReference>
<protein>
    <submittedName>
        <fullName evidence="6">Luciferase-like monooxygenase</fullName>
    </submittedName>
</protein>
<keyword evidence="7" id="KW-1185">Reference proteome</keyword>
<dbReference type="Gene3D" id="3.20.20.30">
    <property type="entry name" value="Luciferase-like domain"/>
    <property type="match status" value="1"/>
</dbReference>
<gene>
    <name evidence="6" type="ORF">BDK89_2049</name>
</gene>
<proteinExistence type="predicted"/>
<dbReference type="GO" id="GO:0046306">
    <property type="term" value="P:alkanesulfonate catabolic process"/>
    <property type="evidence" value="ECO:0007669"/>
    <property type="project" value="TreeGrafter"/>
</dbReference>
<dbReference type="InterPro" id="IPR011251">
    <property type="entry name" value="Luciferase-like_dom"/>
</dbReference>
<evidence type="ECO:0000256" key="1">
    <source>
        <dbReference type="ARBA" id="ARBA00022630"/>
    </source>
</evidence>
<sequence>MPIIDVQLSPATTDWPTLRAAAREAEQRGYGAIWVLDHLAGLPLGGTTMLEAFTLLGALSQATERIELGTMVANAWSRQPGTLVTAMASVAAVADRQVHLGLGAGAAPGTTWAVEQELVGTELAADLADRHARVEQVLDLIDEQWSADRDERWATFPLPRPRPTTLLGVNSPELAELAARRADGVNVLWYHPRKEEFIAAYEAAIGDRPFLRTVYTTYSPELLDPEHPDRRRMAEHGFDRIVLAVLDGVEAFLADDTVPVG</sequence>
<feature type="domain" description="Luciferase-like" evidence="5">
    <location>
        <begin position="11"/>
        <end position="203"/>
    </location>
</feature>
<dbReference type="OrthoDB" id="7374740at2"/>
<keyword evidence="2" id="KW-0288">FMN</keyword>
<evidence type="ECO:0000259" key="5">
    <source>
        <dbReference type="Pfam" id="PF00296"/>
    </source>
</evidence>
<dbReference type="GO" id="GO:0008726">
    <property type="term" value="F:alkanesulfonate monooxygenase activity"/>
    <property type="evidence" value="ECO:0007669"/>
    <property type="project" value="TreeGrafter"/>
</dbReference>
<dbReference type="AlphaFoldDB" id="A0A4R7I0S7"/>
<accession>A0A4R7I0S7</accession>
<organism evidence="6 7">
    <name type="scientific">Ilumatobacter fluminis</name>
    <dbReference type="NCBI Taxonomy" id="467091"/>
    <lineage>
        <taxon>Bacteria</taxon>
        <taxon>Bacillati</taxon>
        <taxon>Actinomycetota</taxon>
        <taxon>Acidimicrobiia</taxon>
        <taxon>Acidimicrobiales</taxon>
        <taxon>Ilumatobacteraceae</taxon>
        <taxon>Ilumatobacter</taxon>
    </lineage>
</organism>
<dbReference type="EMBL" id="SOAU01000001">
    <property type="protein sequence ID" value="TDT16459.1"/>
    <property type="molecule type" value="Genomic_DNA"/>
</dbReference>
<dbReference type="SUPFAM" id="SSF51679">
    <property type="entry name" value="Bacterial luciferase-like"/>
    <property type="match status" value="1"/>
</dbReference>
<keyword evidence="3" id="KW-0560">Oxidoreductase</keyword>
<evidence type="ECO:0000256" key="2">
    <source>
        <dbReference type="ARBA" id="ARBA00022643"/>
    </source>
</evidence>
<dbReference type="InterPro" id="IPR036661">
    <property type="entry name" value="Luciferase-like_sf"/>
</dbReference>
<evidence type="ECO:0000256" key="4">
    <source>
        <dbReference type="ARBA" id="ARBA00023033"/>
    </source>
</evidence>
<keyword evidence="4 6" id="KW-0503">Monooxygenase</keyword>
<dbReference type="PANTHER" id="PTHR42847">
    <property type="entry name" value="ALKANESULFONATE MONOOXYGENASE"/>
    <property type="match status" value="1"/>
</dbReference>